<proteinExistence type="predicted"/>
<dbReference type="InterPro" id="IPR001138">
    <property type="entry name" value="Zn2Cys6_DnaBD"/>
</dbReference>
<keyword evidence="1" id="KW-0805">Transcription regulation</keyword>
<gene>
    <name evidence="6" type="ORF">AJ78_06367</name>
</gene>
<evidence type="ECO:0000313" key="6">
    <source>
        <dbReference type="EMBL" id="OJD13144.1"/>
    </source>
</evidence>
<reference evidence="6 7" key="1">
    <citation type="submission" date="2015-07" db="EMBL/GenBank/DDBJ databases">
        <title>Emmonsia species relationships and genome sequence.</title>
        <authorList>
            <consortium name="The Broad Institute Genomics Platform"/>
            <person name="Cuomo C.A."/>
            <person name="Munoz J.F."/>
            <person name="Imamovic A."/>
            <person name="Priest M.E."/>
            <person name="Young S."/>
            <person name="Clay O.K."/>
            <person name="McEwen J.G."/>
        </authorList>
    </citation>
    <scope>NUCLEOTIDE SEQUENCE [LARGE SCALE GENOMIC DNA]</scope>
    <source>
        <strain evidence="6 7">UAMH 9510</strain>
    </source>
</reference>
<feature type="compositionally biased region" description="Polar residues" evidence="4">
    <location>
        <begin position="566"/>
        <end position="595"/>
    </location>
</feature>
<evidence type="ECO:0000313" key="7">
    <source>
        <dbReference type="Proteomes" id="UP000182235"/>
    </source>
</evidence>
<dbReference type="GO" id="GO:0000981">
    <property type="term" value="F:DNA-binding transcription factor activity, RNA polymerase II-specific"/>
    <property type="evidence" value="ECO:0007669"/>
    <property type="project" value="InterPro"/>
</dbReference>
<dbReference type="AlphaFoldDB" id="A0A1J9P9H8"/>
<dbReference type="Proteomes" id="UP000182235">
    <property type="component" value="Unassembled WGS sequence"/>
</dbReference>
<feature type="compositionally biased region" description="Polar residues" evidence="4">
    <location>
        <begin position="352"/>
        <end position="361"/>
    </location>
</feature>
<feature type="region of interest" description="Disordered" evidence="4">
    <location>
        <begin position="1"/>
        <end position="87"/>
    </location>
</feature>
<dbReference type="EMBL" id="LGRN01000329">
    <property type="protein sequence ID" value="OJD13144.1"/>
    <property type="molecule type" value="Genomic_DNA"/>
</dbReference>
<feature type="compositionally biased region" description="Polar residues" evidence="4">
    <location>
        <begin position="251"/>
        <end position="261"/>
    </location>
</feature>
<feature type="compositionally biased region" description="Polar residues" evidence="4">
    <location>
        <begin position="604"/>
        <end position="613"/>
    </location>
</feature>
<keyword evidence="2" id="KW-0804">Transcription</keyword>
<feature type="region of interest" description="Disordered" evidence="4">
    <location>
        <begin position="182"/>
        <end position="365"/>
    </location>
</feature>
<comment type="caution">
    <text evidence="6">The sequence shown here is derived from an EMBL/GenBank/DDBJ whole genome shotgun (WGS) entry which is preliminary data.</text>
</comment>
<evidence type="ECO:0000256" key="1">
    <source>
        <dbReference type="ARBA" id="ARBA00023015"/>
    </source>
</evidence>
<keyword evidence="7" id="KW-1185">Reference proteome</keyword>
<dbReference type="OrthoDB" id="4150467at2759"/>
<protein>
    <recommendedName>
        <fullName evidence="5">Zn(2)-C6 fungal-type domain-containing protein</fullName>
    </recommendedName>
</protein>
<feature type="domain" description="Zn(2)-C6 fungal-type" evidence="5">
    <location>
        <begin position="655"/>
        <end position="687"/>
    </location>
</feature>
<sequence>MELRSLLTDQPSHPPALPVNRAFTTPQRRSSENSQGYLSTMASAPSHRQVAHKDGYSTPPDIPGPALDGYGGASVAQQRSPGSPSPKHVAFELLLDENSKVRARIPMRVQIFPHDTTDSIVTTVKNFYGIYEGAASGVSFEDENGNTLIARYENLRNNMTVYVRVIPCHSHTGNYTQPGYYSPVDGCQPRPSLGEPFQHQPQHPAQSLDYGQSPSRPHSRVAMKRSSSPAGRGRRSISAQKIPSRSGIKSRGSSTHGSFQDDTVCPYSDNDDDHGSMTGSKKARSEQFASSEISMDNILQDGRRKRPKFESSELPLFVPPQVPLTTSTSSISPQRRSTVQEGPSPFARPTQRPYTVQQPVASPQGYGRHDAMYGFNTSMNNMYGMPAQHGHRLRDRTNAQTVGGFGNSARRSNSNGILPTPDPTIASCISDEDVAMQLIRLGDVSNFSHGRTSASTVDDAFSGAADASSSTGATTDGADASDDEDDLPPRSRQKLESSPMLPPGFIKKHHKNLDEILPSCDSSDPSSDDFDGNYQQQKISGPVKSEYDDDPAYEGDAPKTKRPKIKTSNSTATKASVTKTGLSSKGNRPNKSRPATTVRKSKGPTCNSNNNQGFAVPSALPTMASPASARKMSSSAVNFQHPLGVDEEDLSTKPRCQRCRKSKKGCDRQRPCQRCKDAGIGIEGCISEDEGNGRKGRYGRHMGVPVKKNDTAAGSGAGAMSALGIDQPYKYPAASALAPASVPLSVADKNKKRKR</sequence>
<name>A0A1J9P9H8_9EURO</name>
<feature type="region of interest" description="Disordered" evidence="4">
    <location>
        <begin position="462"/>
        <end position="619"/>
    </location>
</feature>
<dbReference type="SMART" id="SM00066">
    <property type="entry name" value="GAL4"/>
    <property type="match status" value="1"/>
</dbReference>
<feature type="compositionally biased region" description="Polar residues" evidence="4">
    <location>
        <begin position="323"/>
        <end position="341"/>
    </location>
</feature>
<evidence type="ECO:0000259" key="5">
    <source>
        <dbReference type="PROSITE" id="PS50048"/>
    </source>
</evidence>
<evidence type="ECO:0000256" key="3">
    <source>
        <dbReference type="ARBA" id="ARBA00023242"/>
    </source>
</evidence>
<accession>A0A1J9P9H8</accession>
<evidence type="ECO:0000256" key="2">
    <source>
        <dbReference type="ARBA" id="ARBA00023163"/>
    </source>
</evidence>
<evidence type="ECO:0000256" key="4">
    <source>
        <dbReference type="SAM" id="MobiDB-lite"/>
    </source>
</evidence>
<dbReference type="VEuPathDB" id="FungiDB:AJ78_06367"/>
<feature type="compositionally biased region" description="Low complexity" evidence="4">
    <location>
        <begin position="225"/>
        <end position="239"/>
    </location>
</feature>
<feature type="compositionally biased region" description="Polar residues" evidence="4">
    <location>
        <begin position="199"/>
        <end position="216"/>
    </location>
</feature>
<feature type="region of interest" description="Disordered" evidence="4">
    <location>
        <begin position="689"/>
        <end position="719"/>
    </location>
</feature>
<organism evidence="6 7">
    <name type="scientific">Emergomyces pasteurianus Ep9510</name>
    <dbReference type="NCBI Taxonomy" id="1447872"/>
    <lineage>
        <taxon>Eukaryota</taxon>
        <taxon>Fungi</taxon>
        <taxon>Dikarya</taxon>
        <taxon>Ascomycota</taxon>
        <taxon>Pezizomycotina</taxon>
        <taxon>Eurotiomycetes</taxon>
        <taxon>Eurotiomycetidae</taxon>
        <taxon>Onygenales</taxon>
        <taxon>Ajellomycetaceae</taxon>
        <taxon>Emergomyces</taxon>
    </lineage>
</organism>
<dbReference type="CDD" id="cd00067">
    <property type="entry name" value="GAL4"/>
    <property type="match status" value="1"/>
</dbReference>
<feature type="compositionally biased region" description="Polar residues" evidence="4">
    <location>
        <begin position="22"/>
        <end position="43"/>
    </location>
</feature>
<feature type="compositionally biased region" description="Low complexity" evidence="4">
    <location>
        <begin position="462"/>
        <end position="478"/>
    </location>
</feature>
<keyword evidence="3" id="KW-0539">Nucleus</keyword>
<dbReference type="GO" id="GO:0008270">
    <property type="term" value="F:zinc ion binding"/>
    <property type="evidence" value="ECO:0007669"/>
    <property type="project" value="InterPro"/>
</dbReference>
<dbReference type="PROSITE" id="PS50048">
    <property type="entry name" value="ZN2_CY6_FUNGAL_2"/>
    <property type="match status" value="1"/>
</dbReference>